<dbReference type="PANTHER" id="PTHR33619">
    <property type="entry name" value="POLYSACCHARIDE EXPORT PROTEIN GFCE-RELATED"/>
    <property type="match status" value="1"/>
</dbReference>
<evidence type="ECO:0000256" key="11">
    <source>
        <dbReference type="ARBA" id="ARBA00023136"/>
    </source>
</evidence>
<sequence>MLARLILLLAIVLCGNFAVAVDLGQSLPEEDPAGILKTSEQKLYASWLFSGGFEDTSFTGINPEYRIAQGDKLLVQLWGGIEFQQEMVVDAQGNIFVPRVGPVKVLGVANKDLNQVVLKSIKRVYKANVEAYVTLASSQTVKVFVSGMVPKPGIYEGQSADSVLRYIDKAGGIKNDLGSYRNILVKRQNLNIAEIDLYDFVQKGQMPPVQLQDGDLIFVSRRLGSVSVEGVAGFLGSYELAKVDTPLTEVVDAAVVGERVTHVTVVAPEGDRVNAYQYPVGEIAGVNVAPGSVIRLSSQLRPDSISVEVLGEHESTTEMVLPWGATLKDLLAKVKLTELSDGDSVQLFRQSVAQRQKDMLMSSLHALEQSVLTARSATKETAELRKIEADSILSWIDRAKQVSPRGQVLLAEGYNPSQVILNQGDKIVIPAKRHLVMIHGEVLFPTAITYEKGRTIERYVEQAGGSTADLDDMNTLVMKPNGMFVTANRDLDDKKMVGPGDEIFVLAKPTLKALQLTKDISQVIYQIAVSAAVALAL</sequence>
<evidence type="ECO:0000256" key="9">
    <source>
        <dbReference type="ARBA" id="ARBA00023065"/>
    </source>
</evidence>
<feature type="domain" description="Polysaccharide export protein N-terminal" evidence="16">
    <location>
        <begin position="62"/>
        <end position="135"/>
    </location>
</feature>
<evidence type="ECO:0000259" key="16">
    <source>
        <dbReference type="Pfam" id="PF02563"/>
    </source>
</evidence>
<evidence type="ECO:0000313" key="18">
    <source>
        <dbReference type="EMBL" id="MFK4751994.1"/>
    </source>
</evidence>
<comment type="subcellular location">
    <subcellularLocation>
        <location evidence="1">Cell outer membrane</location>
        <topology evidence="1">Multi-pass membrane protein</topology>
    </subcellularLocation>
</comment>
<dbReference type="Gene3D" id="3.10.560.10">
    <property type="entry name" value="Outer membrane lipoprotein wza domain like"/>
    <property type="match status" value="2"/>
</dbReference>
<comment type="similarity">
    <text evidence="2">Belongs to the BexD/CtrA/VexA family.</text>
</comment>
<keyword evidence="4" id="KW-1134">Transmembrane beta strand</keyword>
<keyword evidence="9" id="KW-0406">Ion transport</keyword>
<evidence type="ECO:0000256" key="14">
    <source>
        <dbReference type="ARBA" id="ARBA00023288"/>
    </source>
</evidence>
<evidence type="ECO:0000256" key="2">
    <source>
        <dbReference type="ARBA" id="ARBA00009450"/>
    </source>
</evidence>
<evidence type="ECO:0000256" key="1">
    <source>
        <dbReference type="ARBA" id="ARBA00004571"/>
    </source>
</evidence>
<dbReference type="RefSeq" id="WP_416205340.1">
    <property type="nucleotide sequence ID" value="NZ_JBBKTX010000006.1"/>
</dbReference>
<gene>
    <name evidence="18" type="ORF">WG929_06205</name>
</gene>
<dbReference type="InterPro" id="IPR049712">
    <property type="entry name" value="Poly_export"/>
</dbReference>
<keyword evidence="8" id="KW-0625">Polysaccharide transport</keyword>
<dbReference type="InterPro" id="IPR054765">
    <property type="entry name" value="SLBB_dom"/>
</dbReference>
<evidence type="ECO:0000256" key="6">
    <source>
        <dbReference type="ARBA" id="ARBA00022692"/>
    </source>
</evidence>
<dbReference type="PANTHER" id="PTHR33619:SF3">
    <property type="entry name" value="POLYSACCHARIDE EXPORT PROTEIN GFCE-RELATED"/>
    <property type="match status" value="1"/>
</dbReference>
<dbReference type="Pfam" id="PF22461">
    <property type="entry name" value="SLBB_2"/>
    <property type="match status" value="1"/>
</dbReference>
<evidence type="ECO:0000313" key="19">
    <source>
        <dbReference type="Proteomes" id="UP001620597"/>
    </source>
</evidence>
<keyword evidence="7 15" id="KW-0732">Signal</keyword>
<keyword evidence="12" id="KW-0564">Palmitate</keyword>
<dbReference type="Pfam" id="PF02563">
    <property type="entry name" value="Poly_export"/>
    <property type="match status" value="1"/>
</dbReference>
<evidence type="ECO:0000256" key="10">
    <source>
        <dbReference type="ARBA" id="ARBA00023114"/>
    </source>
</evidence>
<keyword evidence="11" id="KW-0472">Membrane</keyword>
<evidence type="ECO:0000256" key="13">
    <source>
        <dbReference type="ARBA" id="ARBA00023237"/>
    </source>
</evidence>
<keyword evidence="19" id="KW-1185">Reference proteome</keyword>
<protein>
    <submittedName>
        <fullName evidence="18">Polysaccharide biosynthesis/export family protein</fullName>
    </submittedName>
</protein>
<evidence type="ECO:0000256" key="15">
    <source>
        <dbReference type="SAM" id="SignalP"/>
    </source>
</evidence>
<accession>A0ABW8NGB0</accession>
<evidence type="ECO:0000256" key="7">
    <source>
        <dbReference type="ARBA" id="ARBA00022729"/>
    </source>
</evidence>
<proteinExistence type="inferred from homology"/>
<evidence type="ECO:0000256" key="12">
    <source>
        <dbReference type="ARBA" id="ARBA00023139"/>
    </source>
</evidence>
<name>A0ABW8NGB0_9GAMM</name>
<keyword evidence="3" id="KW-0813">Transport</keyword>
<dbReference type="InterPro" id="IPR003715">
    <property type="entry name" value="Poly_export_N"/>
</dbReference>
<keyword evidence="14" id="KW-0449">Lipoprotein</keyword>
<dbReference type="Proteomes" id="UP001620597">
    <property type="component" value="Unassembled WGS sequence"/>
</dbReference>
<keyword evidence="5" id="KW-0762">Sugar transport</keyword>
<evidence type="ECO:0000256" key="4">
    <source>
        <dbReference type="ARBA" id="ARBA00022452"/>
    </source>
</evidence>
<keyword evidence="13" id="KW-0998">Cell outer membrane</keyword>
<evidence type="ECO:0000259" key="17">
    <source>
        <dbReference type="Pfam" id="PF22461"/>
    </source>
</evidence>
<evidence type="ECO:0000256" key="8">
    <source>
        <dbReference type="ARBA" id="ARBA00023047"/>
    </source>
</evidence>
<comment type="caution">
    <text evidence="18">The sequence shown here is derived from an EMBL/GenBank/DDBJ whole genome shotgun (WGS) entry which is preliminary data.</text>
</comment>
<keyword evidence="10" id="KW-0626">Porin</keyword>
<organism evidence="18 19">
    <name type="scientific">Oceanobacter antarcticus</name>
    <dbReference type="NCBI Taxonomy" id="3133425"/>
    <lineage>
        <taxon>Bacteria</taxon>
        <taxon>Pseudomonadati</taxon>
        <taxon>Pseudomonadota</taxon>
        <taxon>Gammaproteobacteria</taxon>
        <taxon>Oceanospirillales</taxon>
        <taxon>Oceanospirillaceae</taxon>
        <taxon>Oceanobacter</taxon>
    </lineage>
</organism>
<dbReference type="EMBL" id="JBBKTX010000006">
    <property type="protein sequence ID" value="MFK4751994.1"/>
    <property type="molecule type" value="Genomic_DNA"/>
</dbReference>
<keyword evidence="6" id="KW-0812">Transmembrane</keyword>
<evidence type="ECO:0000256" key="3">
    <source>
        <dbReference type="ARBA" id="ARBA00022448"/>
    </source>
</evidence>
<feature type="domain" description="SLBB" evidence="17">
    <location>
        <begin position="142"/>
        <end position="219"/>
    </location>
</feature>
<evidence type="ECO:0000256" key="5">
    <source>
        <dbReference type="ARBA" id="ARBA00022597"/>
    </source>
</evidence>
<feature type="chain" id="PRO_5046717022" evidence="15">
    <location>
        <begin position="21"/>
        <end position="537"/>
    </location>
</feature>
<feature type="signal peptide" evidence="15">
    <location>
        <begin position="1"/>
        <end position="20"/>
    </location>
</feature>
<reference evidence="18 19" key="1">
    <citation type="submission" date="2024-03" db="EMBL/GenBank/DDBJ databases">
        <title>High-quality draft genome sequence of Oceanobacter sp. wDCs-4.</title>
        <authorList>
            <person name="Dong C."/>
        </authorList>
    </citation>
    <scope>NUCLEOTIDE SEQUENCE [LARGE SCALE GENOMIC DNA]</scope>
    <source>
        <strain evidence="19">wDCs-4</strain>
    </source>
</reference>